<organism evidence="1">
    <name type="scientific">Anguilla anguilla</name>
    <name type="common">European freshwater eel</name>
    <name type="synonym">Muraena anguilla</name>
    <dbReference type="NCBI Taxonomy" id="7936"/>
    <lineage>
        <taxon>Eukaryota</taxon>
        <taxon>Metazoa</taxon>
        <taxon>Chordata</taxon>
        <taxon>Craniata</taxon>
        <taxon>Vertebrata</taxon>
        <taxon>Euteleostomi</taxon>
        <taxon>Actinopterygii</taxon>
        <taxon>Neopterygii</taxon>
        <taxon>Teleostei</taxon>
        <taxon>Anguilliformes</taxon>
        <taxon>Anguillidae</taxon>
        <taxon>Anguilla</taxon>
    </lineage>
</organism>
<accession>A0A0E9XE62</accession>
<sequence length="36" mass="4199">MLICFPQSFSTVTVTLYMLVFVKKERNQTICTNIND</sequence>
<reference evidence="1" key="1">
    <citation type="submission" date="2014-11" db="EMBL/GenBank/DDBJ databases">
        <authorList>
            <person name="Amaro Gonzalez C."/>
        </authorList>
    </citation>
    <scope>NUCLEOTIDE SEQUENCE</scope>
</reference>
<name>A0A0E9XE62_ANGAN</name>
<proteinExistence type="predicted"/>
<evidence type="ECO:0000313" key="1">
    <source>
        <dbReference type="EMBL" id="JAI00136.1"/>
    </source>
</evidence>
<protein>
    <submittedName>
        <fullName evidence="1">Uncharacterized protein</fullName>
    </submittedName>
</protein>
<dbReference type="AlphaFoldDB" id="A0A0E9XE62"/>
<reference evidence="1" key="2">
    <citation type="journal article" date="2015" name="Fish Shellfish Immunol.">
        <title>Early steps in the European eel (Anguilla anguilla)-Vibrio vulnificus interaction in the gills: Role of the RtxA13 toxin.</title>
        <authorList>
            <person name="Callol A."/>
            <person name="Pajuelo D."/>
            <person name="Ebbesson L."/>
            <person name="Teles M."/>
            <person name="MacKenzie S."/>
            <person name="Amaro C."/>
        </authorList>
    </citation>
    <scope>NUCLEOTIDE SEQUENCE</scope>
</reference>
<dbReference type="EMBL" id="GBXM01008442">
    <property type="protein sequence ID" value="JAI00136.1"/>
    <property type="molecule type" value="Transcribed_RNA"/>
</dbReference>